<dbReference type="GO" id="GO:0005509">
    <property type="term" value="F:calcium ion binding"/>
    <property type="evidence" value="ECO:0007669"/>
    <property type="project" value="InterPro"/>
</dbReference>
<proteinExistence type="predicted"/>
<feature type="signal peptide" evidence="1">
    <location>
        <begin position="1"/>
        <end position="26"/>
    </location>
</feature>
<protein>
    <submittedName>
        <fullName evidence="2">Uncharacterized protein</fullName>
    </submittedName>
</protein>
<accession>A0A517NWV0</accession>
<gene>
    <name evidence="2" type="ORF">K239x_35660</name>
</gene>
<dbReference type="AlphaFoldDB" id="A0A517NWV0"/>
<reference evidence="2 3" key="1">
    <citation type="submission" date="2019-02" db="EMBL/GenBank/DDBJ databases">
        <title>Deep-cultivation of Planctomycetes and their phenomic and genomic characterization uncovers novel biology.</title>
        <authorList>
            <person name="Wiegand S."/>
            <person name="Jogler M."/>
            <person name="Boedeker C."/>
            <person name="Pinto D."/>
            <person name="Vollmers J."/>
            <person name="Rivas-Marin E."/>
            <person name="Kohn T."/>
            <person name="Peeters S.H."/>
            <person name="Heuer A."/>
            <person name="Rast P."/>
            <person name="Oberbeckmann S."/>
            <person name="Bunk B."/>
            <person name="Jeske O."/>
            <person name="Meyerdierks A."/>
            <person name="Storesund J.E."/>
            <person name="Kallscheuer N."/>
            <person name="Luecker S."/>
            <person name="Lage O.M."/>
            <person name="Pohl T."/>
            <person name="Merkel B.J."/>
            <person name="Hornburger P."/>
            <person name="Mueller R.-W."/>
            <person name="Bruemmer F."/>
            <person name="Labrenz M."/>
            <person name="Spormann A.M."/>
            <person name="Op den Camp H."/>
            <person name="Overmann J."/>
            <person name="Amann R."/>
            <person name="Jetten M.S.M."/>
            <person name="Mascher T."/>
            <person name="Medema M.H."/>
            <person name="Devos D.P."/>
            <person name="Kaster A.-K."/>
            <person name="Ovreas L."/>
            <person name="Rohde M."/>
            <person name="Galperin M.Y."/>
            <person name="Jogler C."/>
        </authorList>
    </citation>
    <scope>NUCLEOTIDE SEQUENCE [LARGE SCALE GENOMIC DNA]</scope>
    <source>
        <strain evidence="2 3">K23_9</strain>
    </source>
</reference>
<keyword evidence="1" id="KW-0732">Signal</keyword>
<dbReference type="PRINTS" id="PR00313">
    <property type="entry name" value="CABNDNGRPT"/>
</dbReference>
<evidence type="ECO:0000256" key="1">
    <source>
        <dbReference type="SAM" id="SignalP"/>
    </source>
</evidence>
<evidence type="ECO:0000313" key="2">
    <source>
        <dbReference type="EMBL" id="QDT11566.1"/>
    </source>
</evidence>
<sequence precursor="true">MSLTTPFKSRKLSQMFKKLTATVALAAIFVCSANTYAVDFEFVGKRQDVLKIHSSEVGTERFELSISGGVLTIDHSFNKQSTQTHLSANLLVSIVFEGDDDRDEFFNWTEKRLVAFGNAGNDEIWGGSAGDSISGGPGKDYLFGRGGDDDLFPGLDWNEGTIDGGDGYDYAEVNTVELHVMFYVYRYIPNYDRAPRDIEVLDQKDVPMSIDEFLAIQ</sequence>
<name>A0A517NWV0_9BACT</name>
<keyword evidence="3" id="KW-1185">Reference proteome</keyword>
<organism evidence="2 3">
    <name type="scientific">Stieleria marina</name>
    <dbReference type="NCBI Taxonomy" id="1930275"/>
    <lineage>
        <taxon>Bacteria</taxon>
        <taxon>Pseudomonadati</taxon>
        <taxon>Planctomycetota</taxon>
        <taxon>Planctomycetia</taxon>
        <taxon>Pirellulales</taxon>
        <taxon>Pirellulaceae</taxon>
        <taxon>Stieleria</taxon>
    </lineage>
</organism>
<evidence type="ECO:0000313" key="3">
    <source>
        <dbReference type="Proteomes" id="UP000319817"/>
    </source>
</evidence>
<dbReference type="EMBL" id="CP036526">
    <property type="protein sequence ID" value="QDT11566.1"/>
    <property type="molecule type" value="Genomic_DNA"/>
</dbReference>
<feature type="chain" id="PRO_5021782119" evidence="1">
    <location>
        <begin position="27"/>
        <end position="217"/>
    </location>
</feature>
<dbReference type="Proteomes" id="UP000319817">
    <property type="component" value="Chromosome"/>
</dbReference>
<dbReference type="InterPro" id="IPR001343">
    <property type="entry name" value="Hemolysn_Ca-bd"/>
</dbReference>
<dbReference type="Pfam" id="PF00353">
    <property type="entry name" value="HemolysinCabind"/>
    <property type="match status" value="1"/>
</dbReference>
<dbReference type="SUPFAM" id="SSF51120">
    <property type="entry name" value="beta-Roll"/>
    <property type="match status" value="1"/>
</dbReference>
<dbReference type="InterPro" id="IPR011049">
    <property type="entry name" value="Serralysin-like_metalloprot_C"/>
</dbReference>
<dbReference type="Gene3D" id="2.150.10.10">
    <property type="entry name" value="Serralysin-like metalloprotease, C-terminal"/>
    <property type="match status" value="1"/>
</dbReference>